<proteinExistence type="predicted"/>
<evidence type="ECO:0000313" key="5">
    <source>
        <dbReference type="Proteomes" id="UP000256970"/>
    </source>
</evidence>
<name>A0A383VXD5_TETOB</name>
<dbReference type="SMART" id="SM00327">
    <property type="entry name" value="VWA"/>
    <property type="match status" value="1"/>
</dbReference>
<feature type="coiled-coil region" evidence="1">
    <location>
        <begin position="474"/>
        <end position="501"/>
    </location>
</feature>
<keyword evidence="1" id="KW-0175">Coiled coil</keyword>
<organism evidence="4 5">
    <name type="scientific">Tetradesmus obliquus</name>
    <name type="common">Green alga</name>
    <name type="synonym">Acutodesmus obliquus</name>
    <dbReference type="NCBI Taxonomy" id="3088"/>
    <lineage>
        <taxon>Eukaryota</taxon>
        <taxon>Viridiplantae</taxon>
        <taxon>Chlorophyta</taxon>
        <taxon>core chlorophytes</taxon>
        <taxon>Chlorophyceae</taxon>
        <taxon>CS clade</taxon>
        <taxon>Sphaeropleales</taxon>
        <taxon>Scenedesmaceae</taxon>
        <taxon>Tetradesmus</taxon>
    </lineage>
</organism>
<evidence type="ECO:0000259" key="3">
    <source>
        <dbReference type="PROSITE" id="PS50234"/>
    </source>
</evidence>
<dbReference type="AlphaFoldDB" id="A0A383VXD5"/>
<dbReference type="InterPro" id="IPR036465">
    <property type="entry name" value="vWFA_dom_sf"/>
</dbReference>
<accession>A0A383VXD5</accession>
<dbReference type="Gene3D" id="3.40.50.410">
    <property type="entry name" value="von Willebrand factor, type A domain"/>
    <property type="match status" value="1"/>
</dbReference>
<dbReference type="Pfam" id="PF00092">
    <property type="entry name" value="VWA"/>
    <property type="match status" value="1"/>
</dbReference>
<dbReference type="InterPro" id="IPR002035">
    <property type="entry name" value="VWF_A"/>
</dbReference>
<dbReference type="PANTHER" id="PTHR10579">
    <property type="entry name" value="CALCIUM-ACTIVATED CHLORIDE CHANNEL REGULATOR"/>
    <property type="match status" value="1"/>
</dbReference>
<dbReference type="InterPro" id="IPR051266">
    <property type="entry name" value="CLCR"/>
</dbReference>
<protein>
    <recommendedName>
        <fullName evidence="3">VWFA domain-containing protein</fullName>
    </recommendedName>
</protein>
<evidence type="ECO:0000256" key="1">
    <source>
        <dbReference type="SAM" id="Coils"/>
    </source>
</evidence>
<keyword evidence="5" id="KW-1185">Reference proteome</keyword>
<evidence type="ECO:0000313" key="4">
    <source>
        <dbReference type="EMBL" id="SZX70138.1"/>
    </source>
</evidence>
<dbReference type="PROSITE" id="PS50234">
    <property type="entry name" value="VWFA"/>
    <property type="match status" value="1"/>
</dbReference>
<dbReference type="STRING" id="3088.A0A383VXD5"/>
<feature type="region of interest" description="Disordered" evidence="2">
    <location>
        <begin position="586"/>
        <end position="634"/>
    </location>
</feature>
<evidence type="ECO:0000256" key="2">
    <source>
        <dbReference type="SAM" id="MobiDB-lite"/>
    </source>
</evidence>
<feature type="domain" description="VWFA" evidence="3">
    <location>
        <begin position="136"/>
        <end position="331"/>
    </location>
</feature>
<sequence length="634" mass="64587">MQLAALNSVELRSLLLEERKAAPQYKAVFGAAPAAMEVDNKDKQPENTDATSAPDEDFVHVTSADTSTLAPAKGTDANRAAAAAAAGRSGAAKPQDEAVKFKLVPEYKEVAAGPTSLKVVISLQATSEVAKPANVALVAVVDKSGSMGGSKMALVKDTVDFLAEQLGSQDAWGLVTYSDLAKRDLPLVAMTPAAKTLAKAVNAGVTADGCTALLDGLSLGLKEHSTDAAAAAAAAAAGGAAEGVKRRVRSVFLCTDGLPNVGPSDAPSIVSAMRAQLTGLAAAEQPVSVHTFGFGADHDARLLQAIAEAGHGIYYFIQDDSQIPEAFGDALGGLLSVVASSVRVTITPLAADGSSSSSAASCSIVQLQHGGSQDTPAGATGVRTHCQVCRPVAEESREVLLQLGLAAAAGEGQQALVQVEVSFTHPETGAVSSSSQVLQLARAAAPAAGQARDPLVAATAARFQVAEALKAAAAESEANRFAAAEQQLQQAQAQVEAAEWLGGARQAYIAQLADMANHIRAVQFSSQHEQRMASTRMAACSNSMAKQRSAGVGFTSAAAPVSYAAAPAPRSRNAALPPPAFLSGAPGAAPGSAAAAADVMQQQQDEAVPWSKSSAMRKKMTASATDYVSKRNMK</sequence>
<dbReference type="PANTHER" id="PTHR10579:SF43">
    <property type="entry name" value="ZINC FINGER (C3HC4-TYPE RING FINGER) FAMILY PROTEIN"/>
    <property type="match status" value="1"/>
</dbReference>
<reference evidence="4 5" key="1">
    <citation type="submission" date="2016-10" db="EMBL/GenBank/DDBJ databases">
        <authorList>
            <person name="Cai Z."/>
        </authorList>
    </citation>
    <scope>NUCLEOTIDE SEQUENCE [LARGE SCALE GENOMIC DNA]</scope>
</reference>
<dbReference type="SUPFAM" id="SSF53300">
    <property type="entry name" value="vWA-like"/>
    <property type="match status" value="1"/>
</dbReference>
<feature type="compositionally biased region" description="Low complexity" evidence="2">
    <location>
        <begin position="586"/>
        <end position="608"/>
    </location>
</feature>
<dbReference type="EMBL" id="FNXT01000972">
    <property type="protein sequence ID" value="SZX70138.1"/>
    <property type="molecule type" value="Genomic_DNA"/>
</dbReference>
<gene>
    <name evidence="4" type="ORF">BQ4739_LOCUS10378</name>
</gene>
<dbReference type="Proteomes" id="UP000256970">
    <property type="component" value="Unassembled WGS sequence"/>
</dbReference>
<feature type="region of interest" description="Disordered" evidence="2">
    <location>
        <begin position="37"/>
        <end position="58"/>
    </location>
</feature>